<evidence type="ECO:0000256" key="4">
    <source>
        <dbReference type="HAMAP-Rule" id="MF_00028"/>
    </source>
</evidence>
<dbReference type="SUPFAM" id="SSF52317">
    <property type="entry name" value="Class I glutamine amidotransferase-like"/>
    <property type="match status" value="1"/>
</dbReference>
<dbReference type="CDD" id="cd05389">
    <property type="entry name" value="CobQ_N"/>
    <property type="match status" value="1"/>
</dbReference>
<dbReference type="InterPro" id="IPR047045">
    <property type="entry name" value="CobQ_N"/>
</dbReference>
<dbReference type="Gene3D" id="3.40.50.880">
    <property type="match status" value="1"/>
</dbReference>
<dbReference type="GO" id="GO:0003824">
    <property type="term" value="F:catalytic activity"/>
    <property type="evidence" value="ECO:0007669"/>
    <property type="project" value="InterPro"/>
</dbReference>
<keyword evidence="8" id="KW-1185">Reference proteome</keyword>
<dbReference type="InterPro" id="IPR002586">
    <property type="entry name" value="CobQ/CobB/MinD/ParA_Nub-bd_dom"/>
</dbReference>
<dbReference type="Gene3D" id="3.40.50.300">
    <property type="entry name" value="P-loop containing nucleotide triphosphate hydrolases"/>
    <property type="match status" value="1"/>
</dbReference>
<dbReference type="InterPro" id="IPR011698">
    <property type="entry name" value="GATase_3"/>
</dbReference>
<dbReference type="InterPro" id="IPR004459">
    <property type="entry name" value="CobQ_synth"/>
</dbReference>
<dbReference type="UniPathway" id="UPA00148"/>
<name>A0A372IPW9_9BACT</name>
<dbReference type="OrthoDB" id="9808302at2"/>
<dbReference type="NCBIfam" id="NF001989">
    <property type="entry name" value="PRK00784.1"/>
    <property type="match status" value="1"/>
</dbReference>
<sequence length="526" mass="57550">MTANAIMVLGTGSHVGKSLVTAALCRIFARAGYRVAPFKAQNMSLNSAATPEGLEIGRAQALQAEAAGVPPSVHMNPILLKPTGHASSQVIVHGKVWKTLDAKSYHEDRVLSLLPFVEESYRTLAAKNDILVLEGAGSPAEINLKRNDIVNMRMAALANAPCLLTGDIDRGGVFASLLGTMELLDEEERSRIRGFIINKFRGDLSLLMPGVRMMEDKLNRPCLGVIPYLSGLLLDEEDGVALEDRVRQDWNADASPERALRIAVIALPSLSNFTDFDALRHESSVSLRYISAPHELALADVVILPGSKQTIHDLRWLKDTGFAKELHRIADTGGTIVGICGGFQMLGEEIRDPYHMEGDACEIGLHLLPVRTTMTQEKITVPARGTLLHHSLFAGDEEPEEIRGYEIHLGETEYLNSARPFALLSRATDTTGTVRDGCASANGRIFGTYLHGLFDEDGFRHWFVRAARAAAGLTEPAHLASWKAHRETQLNRLTDEFGRALDLEAIFRMVKLTLPSAISRTAVEAR</sequence>
<keyword evidence="2 4" id="KW-0169">Cobalamin biosynthesis</keyword>
<evidence type="ECO:0000259" key="6">
    <source>
        <dbReference type="Pfam" id="PF07685"/>
    </source>
</evidence>
<dbReference type="InterPro" id="IPR029062">
    <property type="entry name" value="Class_I_gatase-like"/>
</dbReference>
<feature type="domain" description="CobQ/CobB/MinD/ParA nucleotide binding" evidence="5">
    <location>
        <begin position="6"/>
        <end position="232"/>
    </location>
</feature>
<dbReference type="CDD" id="cd01750">
    <property type="entry name" value="GATase1_CobQ"/>
    <property type="match status" value="1"/>
</dbReference>
<dbReference type="GO" id="GO:0015420">
    <property type="term" value="F:ABC-type vitamin B12 transporter activity"/>
    <property type="evidence" value="ECO:0007669"/>
    <property type="project" value="UniProtKB-UniRule"/>
</dbReference>
<dbReference type="PANTHER" id="PTHR21343:SF1">
    <property type="entry name" value="COBYRIC ACID SYNTHASE"/>
    <property type="match status" value="1"/>
</dbReference>
<evidence type="ECO:0000313" key="8">
    <source>
        <dbReference type="Proteomes" id="UP000264702"/>
    </source>
</evidence>
<comment type="similarity">
    <text evidence="4">Belongs to the CobB/CobQ family. CobQ subfamily.</text>
</comment>
<dbReference type="PANTHER" id="PTHR21343">
    <property type="entry name" value="DETHIOBIOTIN SYNTHETASE"/>
    <property type="match status" value="1"/>
</dbReference>
<dbReference type="GO" id="GO:0009236">
    <property type="term" value="P:cobalamin biosynthetic process"/>
    <property type="evidence" value="ECO:0007669"/>
    <property type="project" value="UniProtKB-UniRule"/>
</dbReference>
<evidence type="ECO:0000256" key="2">
    <source>
        <dbReference type="ARBA" id="ARBA00022573"/>
    </source>
</evidence>
<dbReference type="SUPFAM" id="SSF52540">
    <property type="entry name" value="P-loop containing nucleoside triphosphate hydrolases"/>
    <property type="match status" value="1"/>
</dbReference>
<evidence type="ECO:0000256" key="3">
    <source>
        <dbReference type="ARBA" id="ARBA00022962"/>
    </source>
</evidence>
<evidence type="ECO:0000313" key="7">
    <source>
        <dbReference type="EMBL" id="RFU16924.1"/>
    </source>
</evidence>
<organism evidence="7 8">
    <name type="scientific">Paracidobacterium acidisoli</name>
    <dbReference type="NCBI Taxonomy" id="2303751"/>
    <lineage>
        <taxon>Bacteria</taxon>
        <taxon>Pseudomonadati</taxon>
        <taxon>Acidobacteriota</taxon>
        <taxon>Terriglobia</taxon>
        <taxon>Terriglobales</taxon>
        <taxon>Acidobacteriaceae</taxon>
        <taxon>Paracidobacterium</taxon>
    </lineage>
</organism>
<comment type="caution">
    <text evidence="7">The sequence shown here is derived from an EMBL/GenBank/DDBJ whole genome shotgun (WGS) entry which is preliminary data.</text>
</comment>
<comment type="pathway">
    <text evidence="1 4">Cofactor biosynthesis; adenosylcobalamin biosynthesis.</text>
</comment>
<dbReference type="NCBIfam" id="TIGR00313">
    <property type="entry name" value="cobQ"/>
    <property type="match status" value="1"/>
</dbReference>
<gene>
    <name evidence="4" type="primary">cobQ</name>
    <name evidence="7" type="ORF">D0Y96_09325</name>
</gene>
<dbReference type="Pfam" id="PF07685">
    <property type="entry name" value="GATase_3"/>
    <property type="match status" value="1"/>
</dbReference>
<dbReference type="HAMAP" id="MF_00028">
    <property type="entry name" value="CobQ"/>
    <property type="match status" value="1"/>
</dbReference>
<feature type="domain" description="CobB/CobQ-like glutamine amidotransferase" evidence="6">
    <location>
        <begin position="261"/>
        <end position="458"/>
    </location>
</feature>
<dbReference type="RefSeq" id="WP_117299093.1">
    <property type="nucleotide sequence ID" value="NZ_QVQT02000003.1"/>
</dbReference>
<dbReference type="AlphaFoldDB" id="A0A372IPW9"/>
<dbReference type="EMBL" id="QVQT01000003">
    <property type="protein sequence ID" value="RFU16924.1"/>
    <property type="molecule type" value="Genomic_DNA"/>
</dbReference>
<comment type="function">
    <text evidence="4">Catalyzes amidations at positions B, D, E, and G on adenosylcobyrinic A,C-diamide. NH(2) groups are provided by glutamine, and one molecule of ATP is hydrogenolyzed for each amidation.</text>
</comment>
<accession>A0A372IPW9</accession>
<feature type="active site" evidence="4">
    <location>
        <position position="451"/>
    </location>
</feature>
<feature type="active site" description="Nucleophile" evidence="4">
    <location>
        <position position="340"/>
    </location>
</feature>
<dbReference type="PROSITE" id="PS51273">
    <property type="entry name" value="GATASE_TYPE_1"/>
    <property type="match status" value="1"/>
</dbReference>
<dbReference type="PROSITE" id="PS51274">
    <property type="entry name" value="GATASE_COBBQ"/>
    <property type="match status" value="1"/>
</dbReference>
<protein>
    <recommendedName>
        <fullName evidence="4">Cobyric acid synthase</fullName>
    </recommendedName>
</protein>
<dbReference type="InterPro" id="IPR027417">
    <property type="entry name" value="P-loop_NTPase"/>
</dbReference>
<dbReference type="Proteomes" id="UP000264702">
    <property type="component" value="Unassembled WGS sequence"/>
</dbReference>
<evidence type="ECO:0000256" key="1">
    <source>
        <dbReference type="ARBA" id="ARBA00004953"/>
    </source>
</evidence>
<dbReference type="Pfam" id="PF01656">
    <property type="entry name" value="CbiA"/>
    <property type="match status" value="1"/>
</dbReference>
<reference evidence="7 8" key="1">
    <citation type="submission" date="2018-08" db="EMBL/GenBank/DDBJ databases">
        <title>Acidipila sp. 4G-K13, an acidobacterium isolated from forest soil.</title>
        <authorList>
            <person name="Gao Z.-H."/>
            <person name="Qiu L.-H."/>
        </authorList>
    </citation>
    <scope>NUCLEOTIDE SEQUENCE [LARGE SCALE GENOMIC DNA]</scope>
    <source>
        <strain evidence="7 8">4G-K13</strain>
    </source>
</reference>
<keyword evidence="3 4" id="KW-0315">Glutamine amidotransferase</keyword>
<evidence type="ECO:0000259" key="5">
    <source>
        <dbReference type="Pfam" id="PF01656"/>
    </source>
</evidence>
<proteinExistence type="inferred from homology"/>
<dbReference type="InterPro" id="IPR033949">
    <property type="entry name" value="CobQ_GATase1"/>
</dbReference>